<dbReference type="EMBL" id="JAPWTK010000017">
    <property type="protein sequence ID" value="KAJ8958497.1"/>
    <property type="molecule type" value="Genomic_DNA"/>
</dbReference>
<dbReference type="GO" id="GO:0050660">
    <property type="term" value="F:flavin adenine dinucleotide binding"/>
    <property type="evidence" value="ECO:0007669"/>
    <property type="project" value="InterPro"/>
</dbReference>
<dbReference type="Gene3D" id="3.30.560.10">
    <property type="entry name" value="Glucose Oxidase, domain 3"/>
    <property type="match status" value="1"/>
</dbReference>
<dbReference type="AlphaFoldDB" id="A0AAV8Z5I8"/>
<protein>
    <recommendedName>
        <fullName evidence="2">Glucose-methanol-choline oxidoreductase C-terminal domain-containing protein</fullName>
    </recommendedName>
</protein>
<gene>
    <name evidence="3" type="ORF">NQ318_002291</name>
</gene>
<evidence type="ECO:0000313" key="3">
    <source>
        <dbReference type="EMBL" id="KAJ8958497.1"/>
    </source>
</evidence>
<name>A0AAV8Z5I8_9CUCU</name>
<dbReference type="PANTHER" id="PTHR11552:SF208">
    <property type="entry name" value="RE36204P-RELATED"/>
    <property type="match status" value="1"/>
</dbReference>
<evidence type="ECO:0000256" key="1">
    <source>
        <dbReference type="ARBA" id="ARBA00010790"/>
    </source>
</evidence>
<sequence length="250" mass="28076">CFPGGIEALAYAKINTTGDDPQDLSPNVEFIFVSGGLKTDRGLIYRRTLSITNEIYNAVWRPLENKCVFQVFPVLTHPKSYGYIELKSKNPYHWPVIYHKYFSDPQNQDVSTFIAAIREIQRISKSPSLKQYGVSIVSTPIPGCQNNIFDSDGYWECALRHITPTLNDQIGTCKMGPANDAEAVVNHKLRVYGVQNLRVADSSVIPLPLAAHTQGPAYMIGEKASDLIKEDWKDRHSILDAADIRRHVKT</sequence>
<dbReference type="SUPFAM" id="SSF51905">
    <property type="entry name" value="FAD/NAD(P)-binding domain"/>
    <property type="match status" value="1"/>
</dbReference>
<dbReference type="InterPro" id="IPR007867">
    <property type="entry name" value="GMC_OxRtase_C"/>
</dbReference>
<proteinExistence type="inferred from homology"/>
<dbReference type="InterPro" id="IPR012132">
    <property type="entry name" value="GMC_OxRdtase"/>
</dbReference>
<feature type="non-terminal residue" evidence="3">
    <location>
        <position position="1"/>
    </location>
</feature>
<comment type="similarity">
    <text evidence="1">Belongs to the GMC oxidoreductase family.</text>
</comment>
<feature type="domain" description="Glucose-methanol-choline oxidoreductase C-terminal" evidence="2">
    <location>
        <begin position="78"/>
        <end position="221"/>
    </location>
</feature>
<organism evidence="3 4">
    <name type="scientific">Aromia moschata</name>
    <dbReference type="NCBI Taxonomy" id="1265417"/>
    <lineage>
        <taxon>Eukaryota</taxon>
        <taxon>Metazoa</taxon>
        <taxon>Ecdysozoa</taxon>
        <taxon>Arthropoda</taxon>
        <taxon>Hexapoda</taxon>
        <taxon>Insecta</taxon>
        <taxon>Pterygota</taxon>
        <taxon>Neoptera</taxon>
        <taxon>Endopterygota</taxon>
        <taxon>Coleoptera</taxon>
        <taxon>Polyphaga</taxon>
        <taxon>Cucujiformia</taxon>
        <taxon>Chrysomeloidea</taxon>
        <taxon>Cerambycidae</taxon>
        <taxon>Cerambycinae</taxon>
        <taxon>Callichromatini</taxon>
        <taxon>Aromia</taxon>
    </lineage>
</organism>
<dbReference type="SUPFAM" id="SSF54373">
    <property type="entry name" value="FAD-linked reductases, C-terminal domain"/>
    <property type="match status" value="1"/>
</dbReference>
<accession>A0AAV8Z5I8</accession>
<dbReference type="Gene3D" id="3.50.50.60">
    <property type="entry name" value="FAD/NAD(P)-binding domain"/>
    <property type="match status" value="1"/>
</dbReference>
<dbReference type="Pfam" id="PF05199">
    <property type="entry name" value="GMC_oxred_C"/>
    <property type="match status" value="1"/>
</dbReference>
<evidence type="ECO:0000313" key="4">
    <source>
        <dbReference type="Proteomes" id="UP001162162"/>
    </source>
</evidence>
<dbReference type="GO" id="GO:0016614">
    <property type="term" value="F:oxidoreductase activity, acting on CH-OH group of donors"/>
    <property type="evidence" value="ECO:0007669"/>
    <property type="project" value="InterPro"/>
</dbReference>
<dbReference type="InterPro" id="IPR036188">
    <property type="entry name" value="FAD/NAD-bd_sf"/>
</dbReference>
<comment type="caution">
    <text evidence="3">The sequence shown here is derived from an EMBL/GenBank/DDBJ whole genome shotgun (WGS) entry which is preliminary data.</text>
</comment>
<reference evidence="3" key="1">
    <citation type="journal article" date="2023" name="Insect Mol. Biol.">
        <title>Genome sequencing provides insights into the evolution of gene families encoding plant cell wall-degrading enzymes in longhorned beetles.</title>
        <authorList>
            <person name="Shin N.R."/>
            <person name="Okamura Y."/>
            <person name="Kirsch R."/>
            <person name="Pauchet Y."/>
        </authorList>
    </citation>
    <scope>NUCLEOTIDE SEQUENCE</scope>
    <source>
        <strain evidence="3">AMC_N1</strain>
    </source>
</reference>
<dbReference type="PANTHER" id="PTHR11552">
    <property type="entry name" value="GLUCOSE-METHANOL-CHOLINE GMC OXIDOREDUCTASE"/>
    <property type="match status" value="1"/>
</dbReference>
<evidence type="ECO:0000259" key="2">
    <source>
        <dbReference type="Pfam" id="PF05199"/>
    </source>
</evidence>
<keyword evidence="4" id="KW-1185">Reference proteome</keyword>
<dbReference type="Proteomes" id="UP001162162">
    <property type="component" value="Unassembled WGS sequence"/>
</dbReference>